<reference evidence="1 2" key="1">
    <citation type="submission" date="2016-09" db="EMBL/GenBank/DDBJ databases">
        <title>Complete genome sequence of microbes from the polar regions.</title>
        <authorList>
            <person name="Liao L."/>
            <person name="Chen B."/>
        </authorList>
    </citation>
    <scope>NUCLEOTIDE SEQUENCE [LARGE SCALE GENOMIC DNA]</scope>
    <source>
        <strain evidence="1 2">ZS314</strain>
    </source>
</reference>
<dbReference type="KEGG" id="mant:BHD05_13450"/>
<proteinExistence type="predicted"/>
<sequence length="370" mass="40634">MQPVLPTQTDLRELTSHRDEACISIYLRSSPIPRESDESRIALKGAVAHAERELKEKGMDPEQLREIIGPLEDLDDDPAFWTDQTRGFAIFAAPGFLRVFRLVNDLRNHLAVGDRFDIGMLLRAVSFSHEAFVLSLTEGTIELYALTSNQPVRHLELQLPDDVHSVLEYTTSEDDAPMPRAQGARGEKTEQRKYCRIAQDAVLDAIGDSTIPLILAASIDLEPAYRAVNHYRHLAEQGVGANPESLSLVDLTERARAILDDLHAADLTSWWEHFELERSRDKATADLGHVARAATAAAIDELVFDMDSTLEGSIDEAGALQVAQGASADTYGIVDEIAARVLRAGGTARAVRSDDMPAGSPVAAVLRYPY</sequence>
<keyword evidence="2" id="KW-1185">Reference proteome</keyword>
<accession>A0A7L5AIT2</accession>
<evidence type="ECO:0000313" key="1">
    <source>
        <dbReference type="EMBL" id="QHO70503.1"/>
    </source>
</evidence>
<dbReference type="RefSeq" id="WP_161886888.1">
    <property type="nucleotide sequence ID" value="NZ_CP017146.1"/>
</dbReference>
<dbReference type="AlphaFoldDB" id="A0A7L5AIT2"/>
<dbReference type="OrthoDB" id="242138at2"/>
<dbReference type="Proteomes" id="UP000464507">
    <property type="component" value="Chromosome"/>
</dbReference>
<protein>
    <submittedName>
        <fullName evidence="1">Uncharacterized protein</fullName>
    </submittedName>
</protein>
<dbReference type="EMBL" id="CP017146">
    <property type="protein sequence ID" value="QHO70503.1"/>
    <property type="molecule type" value="Genomic_DNA"/>
</dbReference>
<gene>
    <name evidence="1" type="ORF">BHD05_13450</name>
</gene>
<name>A0A7L5AIT2_9MICO</name>
<organism evidence="1 2">
    <name type="scientific">Marisediminicola antarctica</name>
    <dbReference type="NCBI Taxonomy" id="674079"/>
    <lineage>
        <taxon>Bacteria</taxon>
        <taxon>Bacillati</taxon>
        <taxon>Actinomycetota</taxon>
        <taxon>Actinomycetes</taxon>
        <taxon>Micrococcales</taxon>
        <taxon>Microbacteriaceae</taxon>
        <taxon>Marisediminicola</taxon>
    </lineage>
</organism>
<dbReference type="InterPro" id="IPR041638">
    <property type="entry name" value="BaeRF_family11"/>
</dbReference>
<dbReference type="Pfam" id="PF18855">
    <property type="entry name" value="baeRF_family11"/>
    <property type="match status" value="1"/>
</dbReference>
<evidence type="ECO:0000313" key="2">
    <source>
        <dbReference type="Proteomes" id="UP000464507"/>
    </source>
</evidence>